<dbReference type="EMBL" id="JAACNH010000008">
    <property type="protein sequence ID" value="KAG8435728.1"/>
    <property type="molecule type" value="Genomic_DNA"/>
</dbReference>
<keyword evidence="7 10" id="KW-0472">Membrane</keyword>
<proteinExistence type="inferred from homology"/>
<reference evidence="12" key="1">
    <citation type="thesis" date="2020" institute="ProQuest LLC" country="789 East Eisenhower Parkway, Ann Arbor, MI, USA">
        <title>Comparative Genomics and Chromosome Evolution.</title>
        <authorList>
            <person name="Mudd A.B."/>
        </authorList>
    </citation>
    <scope>NUCLEOTIDE SEQUENCE</scope>
    <source>
        <strain evidence="12">Female2</strain>
        <tissue evidence="12">Blood</tissue>
    </source>
</reference>
<evidence type="ECO:0000256" key="10">
    <source>
        <dbReference type="SAM" id="Phobius"/>
    </source>
</evidence>
<evidence type="ECO:0000256" key="1">
    <source>
        <dbReference type="ARBA" id="ARBA00004651"/>
    </source>
</evidence>
<feature type="transmembrane region" description="Helical" evidence="10">
    <location>
        <begin position="100"/>
        <end position="122"/>
    </location>
</feature>
<evidence type="ECO:0000256" key="3">
    <source>
        <dbReference type="ARBA" id="ARBA00022692"/>
    </source>
</evidence>
<gene>
    <name evidence="12" type="ORF">GDO86_013610</name>
</gene>
<keyword evidence="13" id="KW-1185">Reference proteome</keyword>
<name>A0A8T2IXH1_9PIPI</name>
<comment type="similarity">
    <text evidence="9">Belongs to the G-protein coupled receptor 1 family.</text>
</comment>
<keyword evidence="4" id="KW-0716">Sensory transduction</keyword>
<dbReference type="InterPro" id="IPR000276">
    <property type="entry name" value="GPCR_Rhodpsn"/>
</dbReference>
<dbReference type="InterPro" id="IPR050516">
    <property type="entry name" value="Olfactory_GPCR"/>
</dbReference>
<feature type="transmembrane region" description="Helical" evidence="10">
    <location>
        <begin position="29"/>
        <end position="53"/>
    </location>
</feature>
<keyword evidence="9" id="KW-0807">Transducer</keyword>
<dbReference type="PRINTS" id="PR00237">
    <property type="entry name" value="GPCRRHODOPSN"/>
</dbReference>
<evidence type="ECO:0000256" key="5">
    <source>
        <dbReference type="ARBA" id="ARBA00022989"/>
    </source>
</evidence>
<evidence type="ECO:0000313" key="13">
    <source>
        <dbReference type="Proteomes" id="UP000812440"/>
    </source>
</evidence>
<dbReference type="GO" id="GO:0005886">
    <property type="term" value="C:plasma membrane"/>
    <property type="evidence" value="ECO:0007669"/>
    <property type="project" value="UniProtKB-SubCell"/>
</dbReference>
<dbReference type="PROSITE" id="PS50262">
    <property type="entry name" value="G_PROTEIN_RECEP_F1_2"/>
    <property type="match status" value="1"/>
</dbReference>
<keyword evidence="4" id="KW-0552">Olfaction</keyword>
<dbReference type="SUPFAM" id="SSF81321">
    <property type="entry name" value="Family A G protein-coupled receptor-like"/>
    <property type="match status" value="1"/>
</dbReference>
<dbReference type="Gene3D" id="1.20.1070.10">
    <property type="entry name" value="Rhodopsin 7-helix transmembrane proteins"/>
    <property type="match status" value="1"/>
</dbReference>
<keyword evidence="6 9" id="KW-0297">G-protein coupled receptor</keyword>
<keyword evidence="8 9" id="KW-0675">Receptor</keyword>
<evidence type="ECO:0000256" key="8">
    <source>
        <dbReference type="ARBA" id="ARBA00023170"/>
    </source>
</evidence>
<evidence type="ECO:0000256" key="4">
    <source>
        <dbReference type="ARBA" id="ARBA00022725"/>
    </source>
</evidence>
<keyword evidence="5 10" id="KW-1133">Transmembrane helix</keyword>
<keyword evidence="2" id="KW-1003">Cell membrane</keyword>
<evidence type="ECO:0000256" key="2">
    <source>
        <dbReference type="ARBA" id="ARBA00022475"/>
    </source>
</evidence>
<feature type="domain" description="G-protein coupled receptors family 1 profile" evidence="11">
    <location>
        <begin position="43"/>
        <end position="187"/>
    </location>
</feature>
<dbReference type="FunFam" id="1.20.1070.10:FF:000410">
    <property type="entry name" value="Olfactory receptor 1348"/>
    <property type="match status" value="1"/>
</dbReference>
<dbReference type="Proteomes" id="UP000812440">
    <property type="component" value="Chromosome 7"/>
</dbReference>
<evidence type="ECO:0000256" key="6">
    <source>
        <dbReference type="ARBA" id="ARBA00023040"/>
    </source>
</evidence>
<dbReference type="OrthoDB" id="5967898at2759"/>
<dbReference type="GO" id="GO:0004930">
    <property type="term" value="F:G protein-coupled receptor activity"/>
    <property type="evidence" value="ECO:0007669"/>
    <property type="project" value="UniProtKB-KW"/>
</dbReference>
<keyword evidence="3 9" id="KW-0812">Transmembrane</keyword>
<dbReference type="GO" id="GO:0007608">
    <property type="term" value="P:sensory perception of smell"/>
    <property type="evidence" value="ECO:0007669"/>
    <property type="project" value="UniProtKB-KW"/>
</dbReference>
<dbReference type="PANTHER" id="PTHR26452">
    <property type="entry name" value="OLFACTORY RECEPTOR"/>
    <property type="match status" value="1"/>
</dbReference>
<evidence type="ECO:0000256" key="9">
    <source>
        <dbReference type="RuleBase" id="RU000688"/>
    </source>
</evidence>
<comment type="subcellular location">
    <subcellularLocation>
        <location evidence="1">Cell membrane</location>
        <topology evidence="1">Multi-pass membrane protein</topology>
    </subcellularLocation>
</comment>
<feature type="transmembrane region" description="Helical" evidence="10">
    <location>
        <begin position="143"/>
        <end position="170"/>
    </location>
</feature>
<accession>A0A8T2IXH1</accession>
<evidence type="ECO:0000313" key="12">
    <source>
        <dbReference type="EMBL" id="KAG8435728.1"/>
    </source>
</evidence>
<comment type="caution">
    <text evidence="12">The sequence shown here is derived from an EMBL/GenBank/DDBJ whole genome shotgun (WGS) entry which is preliminary data.</text>
</comment>
<organism evidence="12 13">
    <name type="scientific">Hymenochirus boettgeri</name>
    <name type="common">Congo dwarf clawed frog</name>
    <dbReference type="NCBI Taxonomy" id="247094"/>
    <lineage>
        <taxon>Eukaryota</taxon>
        <taxon>Metazoa</taxon>
        <taxon>Chordata</taxon>
        <taxon>Craniata</taxon>
        <taxon>Vertebrata</taxon>
        <taxon>Euteleostomi</taxon>
        <taxon>Amphibia</taxon>
        <taxon>Batrachia</taxon>
        <taxon>Anura</taxon>
        <taxon>Pipoidea</taxon>
        <taxon>Pipidae</taxon>
        <taxon>Pipinae</taxon>
        <taxon>Hymenochirus</taxon>
    </lineage>
</organism>
<feature type="transmembrane region" description="Helical" evidence="10">
    <location>
        <begin position="65"/>
        <end position="88"/>
    </location>
</feature>
<sequence length="187" mass="21502">MTGNFPNKSYISEFLILGFSDSSEQKVPLFLLFLFIYLFTVLSNLVIIVLICLDRNLQKPMYFFLRNMSVLDISYTSVTAPNFLNMIITENKRVSFRSCMAQLFLFNYLGTVEYMLLTSMAYDRYQAICNPLCYYRNMNPKNCYLLSGMAWVGGFLITLPITLSVSALSFCSSNQINHIYCPPVHPT</sequence>
<protein>
    <recommendedName>
        <fullName evidence="11">G-protein coupled receptors family 1 profile domain-containing protein</fullName>
    </recommendedName>
</protein>
<dbReference type="Pfam" id="PF00001">
    <property type="entry name" value="7tm_1"/>
    <property type="match status" value="1"/>
</dbReference>
<dbReference type="PROSITE" id="PS00237">
    <property type="entry name" value="G_PROTEIN_RECEP_F1_1"/>
    <property type="match status" value="1"/>
</dbReference>
<dbReference type="AlphaFoldDB" id="A0A8T2IXH1"/>
<evidence type="ECO:0000259" key="11">
    <source>
        <dbReference type="PROSITE" id="PS50262"/>
    </source>
</evidence>
<evidence type="ECO:0000256" key="7">
    <source>
        <dbReference type="ARBA" id="ARBA00023136"/>
    </source>
</evidence>
<dbReference type="InterPro" id="IPR017452">
    <property type="entry name" value="GPCR_Rhodpsn_7TM"/>
</dbReference>